<sequence>MALTTPVTLFLEQWGHHLKVLEIGFFDWEDNPGSLRLMTFLQNHLRLREFTLRAPLQITSNKFRGLLMSLTCSTLAPVEKVKLSVSVFFDALESWHTQLFPDIPRFEFTEECSAAPIKRPSGLITDLDISDVEGREIHTTILPYFLKEFCPKLKRLALPIVSMDSVPTLCDTITTGLPDLRHLNLSEARTTDSETASILTACGKPLDFEQQDEESSAGYLEARRLESFKAPSRNSRIGSDTVEALVNHHSKTLQDIDLSQCFAVSGNMIKTILQACARLVRFDTLHKKSPELDYIEKYLMTSSKAASRDPFVHFKEPEHGEPPSEKADGNMSPAEPSILTTLPTSLEAGWACSQTLRILSLQYLETSSEVFPLILSEQLSRLVQLEELRLRRRALLASSRPLRSPGASLFLGQTSEAAAPAAVADPGVCKDNKATILNVVEQTSVFTTTSAVLAATTSTTVAATAIATTVAAMDPAGSNHRVTLLEMFSKPKPKSPLCLNVERRQQAQKRLQIAQAASRRVDQHETLH</sequence>
<reference evidence="2" key="2">
    <citation type="journal article" date="2022" name="Microbiol. Resour. Announc.">
        <title>Whole-Genome Sequence of Entomortierella parvispora E1425, a Mucoromycotan Fungus Associated with Burkholderiaceae-Related Endosymbiotic Bacteria.</title>
        <authorList>
            <person name="Herlambang A."/>
            <person name="Guo Y."/>
            <person name="Takashima Y."/>
            <person name="Narisawa K."/>
            <person name="Ohta H."/>
            <person name="Nishizawa T."/>
        </authorList>
    </citation>
    <scope>NUCLEOTIDE SEQUENCE</scope>
    <source>
        <strain evidence="2">E1425</strain>
    </source>
</reference>
<dbReference type="SUPFAM" id="SSF52047">
    <property type="entry name" value="RNI-like"/>
    <property type="match status" value="1"/>
</dbReference>
<dbReference type="EMBL" id="BQFW01000010">
    <property type="protein sequence ID" value="GJJ75137.1"/>
    <property type="molecule type" value="Genomic_DNA"/>
</dbReference>
<reference evidence="2" key="1">
    <citation type="submission" date="2021-11" db="EMBL/GenBank/DDBJ databases">
        <authorList>
            <person name="Herlambang A."/>
            <person name="Guo Y."/>
            <person name="Takashima Y."/>
            <person name="Nishizawa T."/>
        </authorList>
    </citation>
    <scope>NUCLEOTIDE SEQUENCE</scope>
    <source>
        <strain evidence="2">E1425</strain>
    </source>
</reference>
<organism evidence="2 3">
    <name type="scientific">Entomortierella parvispora</name>
    <dbReference type="NCBI Taxonomy" id="205924"/>
    <lineage>
        <taxon>Eukaryota</taxon>
        <taxon>Fungi</taxon>
        <taxon>Fungi incertae sedis</taxon>
        <taxon>Mucoromycota</taxon>
        <taxon>Mortierellomycotina</taxon>
        <taxon>Mortierellomycetes</taxon>
        <taxon>Mortierellales</taxon>
        <taxon>Mortierellaceae</taxon>
        <taxon>Entomortierella</taxon>
    </lineage>
</organism>
<keyword evidence="3" id="KW-1185">Reference proteome</keyword>
<gene>
    <name evidence="2" type="ORF">EMPS_07495</name>
</gene>
<evidence type="ECO:0000313" key="2">
    <source>
        <dbReference type="EMBL" id="GJJ75137.1"/>
    </source>
</evidence>
<dbReference type="Proteomes" id="UP000827284">
    <property type="component" value="Unassembled WGS sequence"/>
</dbReference>
<dbReference type="OrthoDB" id="550575at2759"/>
<name>A0A9P3HF21_9FUNG</name>
<proteinExistence type="predicted"/>
<evidence type="ECO:0000313" key="3">
    <source>
        <dbReference type="Proteomes" id="UP000827284"/>
    </source>
</evidence>
<comment type="caution">
    <text evidence="2">The sequence shown here is derived from an EMBL/GenBank/DDBJ whole genome shotgun (WGS) entry which is preliminary data.</text>
</comment>
<feature type="region of interest" description="Disordered" evidence="1">
    <location>
        <begin position="313"/>
        <end position="333"/>
    </location>
</feature>
<accession>A0A9P3HF21</accession>
<dbReference type="AlphaFoldDB" id="A0A9P3HF21"/>
<feature type="compositionally biased region" description="Basic and acidic residues" evidence="1">
    <location>
        <begin position="313"/>
        <end position="328"/>
    </location>
</feature>
<evidence type="ECO:0000256" key="1">
    <source>
        <dbReference type="SAM" id="MobiDB-lite"/>
    </source>
</evidence>
<dbReference type="InterPro" id="IPR032675">
    <property type="entry name" value="LRR_dom_sf"/>
</dbReference>
<dbReference type="Gene3D" id="3.80.10.10">
    <property type="entry name" value="Ribonuclease Inhibitor"/>
    <property type="match status" value="1"/>
</dbReference>
<protein>
    <submittedName>
        <fullName evidence="2">Uncharacterized protein</fullName>
    </submittedName>
</protein>